<name>A0AAW9RVV1_9BACT</name>
<organism evidence="1 2">
    <name type="scientific">Rapidithrix thailandica</name>
    <dbReference type="NCBI Taxonomy" id="413964"/>
    <lineage>
        <taxon>Bacteria</taxon>
        <taxon>Pseudomonadati</taxon>
        <taxon>Bacteroidota</taxon>
        <taxon>Cytophagia</taxon>
        <taxon>Cytophagales</taxon>
        <taxon>Flammeovirgaceae</taxon>
        <taxon>Rapidithrix</taxon>
    </lineage>
</organism>
<comment type="caution">
    <text evidence="1">The sequence shown here is derived from an EMBL/GenBank/DDBJ whole genome shotgun (WGS) entry which is preliminary data.</text>
</comment>
<dbReference type="AlphaFoldDB" id="A0AAW9RVV1"/>
<keyword evidence="2" id="KW-1185">Reference proteome</keyword>
<evidence type="ECO:0000313" key="2">
    <source>
        <dbReference type="Proteomes" id="UP001403385"/>
    </source>
</evidence>
<dbReference type="EMBL" id="JBDKWZ010000002">
    <property type="protein sequence ID" value="MEN7547195.1"/>
    <property type="molecule type" value="Genomic_DNA"/>
</dbReference>
<protein>
    <submittedName>
        <fullName evidence="1">Uncharacterized protein</fullName>
    </submittedName>
</protein>
<accession>A0AAW9RVV1</accession>
<reference evidence="1 2" key="1">
    <citation type="submission" date="2024-04" db="EMBL/GenBank/DDBJ databases">
        <title>Novel genus in family Flammeovirgaceae.</title>
        <authorList>
            <person name="Nguyen T.H."/>
            <person name="Vuong T.Q."/>
            <person name="Le H."/>
            <person name="Kim S.-G."/>
        </authorList>
    </citation>
    <scope>NUCLEOTIDE SEQUENCE [LARGE SCALE GENOMIC DNA]</scope>
    <source>
        <strain evidence="1 2">JCM 23209</strain>
    </source>
</reference>
<gene>
    <name evidence="1" type="ORF">AAG747_04705</name>
</gene>
<dbReference type="RefSeq" id="WP_346819980.1">
    <property type="nucleotide sequence ID" value="NZ_JBDKWZ010000002.1"/>
</dbReference>
<proteinExistence type="predicted"/>
<dbReference type="Proteomes" id="UP001403385">
    <property type="component" value="Unassembled WGS sequence"/>
</dbReference>
<sequence length="212" mass="24923">MKNIGDLSADGYGIMIFSPYIFNEYLKLKKCRAKKFLSYFDKNKEFFYQTIKDGKILPLYQLASFEYDLFVSMDEEKEDIPKEYLKVYEYKGFFIEVGIDEKLCFANFDFMEYEGESIKKGITKKSELIPTGAEEILENYNSALELEIEKGKYALDIIGLKRKNKLERESKNFAYLFRFTKKTIANENFIKADNDTCTFDIIQNEKTTTNNV</sequence>
<evidence type="ECO:0000313" key="1">
    <source>
        <dbReference type="EMBL" id="MEN7547195.1"/>
    </source>
</evidence>